<dbReference type="AlphaFoldDB" id="A0A5B7J697"/>
<dbReference type="GO" id="GO:0015629">
    <property type="term" value="C:actin cytoskeleton"/>
    <property type="evidence" value="ECO:0007669"/>
    <property type="project" value="TreeGrafter"/>
</dbReference>
<comment type="caution">
    <text evidence="3">The sequence shown here is derived from an EMBL/GenBank/DDBJ whole genome shotgun (WGS) entry which is preliminary data.</text>
</comment>
<dbReference type="Gene3D" id="3.40.20.10">
    <property type="entry name" value="Severin"/>
    <property type="match status" value="1"/>
</dbReference>
<protein>
    <submittedName>
        <fullName evidence="3">Gelsolin, cytoplasmic</fullName>
    </submittedName>
</protein>
<reference evidence="3 4" key="1">
    <citation type="submission" date="2019-05" db="EMBL/GenBank/DDBJ databases">
        <title>Another draft genome of Portunus trituberculatus and its Hox gene families provides insights of decapod evolution.</title>
        <authorList>
            <person name="Jeong J.-H."/>
            <person name="Song I."/>
            <person name="Kim S."/>
            <person name="Choi T."/>
            <person name="Kim D."/>
            <person name="Ryu S."/>
            <person name="Kim W."/>
        </authorList>
    </citation>
    <scope>NUCLEOTIDE SEQUENCE [LARGE SCALE GENOMIC DNA]</scope>
    <source>
        <tissue evidence="3">Muscle</tissue>
    </source>
</reference>
<evidence type="ECO:0000313" key="3">
    <source>
        <dbReference type="EMBL" id="MPC88418.1"/>
    </source>
</evidence>
<dbReference type="GO" id="GO:0051015">
    <property type="term" value="F:actin filament binding"/>
    <property type="evidence" value="ECO:0007669"/>
    <property type="project" value="InterPro"/>
</dbReference>
<dbReference type="GO" id="GO:0005737">
    <property type="term" value="C:cytoplasm"/>
    <property type="evidence" value="ECO:0007669"/>
    <property type="project" value="TreeGrafter"/>
</dbReference>
<dbReference type="PRINTS" id="PR00597">
    <property type="entry name" value="GELSOLIN"/>
</dbReference>
<dbReference type="SMART" id="SM00262">
    <property type="entry name" value="GEL"/>
    <property type="match status" value="1"/>
</dbReference>
<sequence>MPDNGSGQIEIWRVEDFELQPVDESAKGFLFGGDSYVMKYTYEVNGNERYILYFWQGVASSQDERAASAIHTVRLDNELNGKAVQVRVVQGSEPAHFLRIFKGELRSPKYIMTELQLSN</sequence>
<evidence type="ECO:0000259" key="2">
    <source>
        <dbReference type="Pfam" id="PF00626"/>
    </source>
</evidence>
<dbReference type="InterPro" id="IPR007122">
    <property type="entry name" value="Villin/Gelsolin"/>
</dbReference>
<dbReference type="GO" id="GO:0008154">
    <property type="term" value="P:actin polymerization or depolymerization"/>
    <property type="evidence" value="ECO:0007669"/>
    <property type="project" value="TreeGrafter"/>
</dbReference>
<dbReference type="GO" id="GO:0005546">
    <property type="term" value="F:phosphatidylinositol-4,5-bisphosphate binding"/>
    <property type="evidence" value="ECO:0007669"/>
    <property type="project" value="TreeGrafter"/>
</dbReference>
<organism evidence="3 4">
    <name type="scientific">Portunus trituberculatus</name>
    <name type="common">Swimming crab</name>
    <name type="synonym">Neptunus trituberculatus</name>
    <dbReference type="NCBI Taxonomy" id="210409"/>
    <lineage>
        <taxon>Eukaryota</taxon>
        <taxon>Metazoa</taxon>
        <taxon>Ecdysozoa</taxon>
        <taxon>Arthropoda</taxon>
        <taxon>Crustacea</taxon>
        <taxon>Multicrustacea</taxon>
        <taxon>Malacostraca</taxon>
        <taxon>Eumalacostraca</taxon>
        <taxon>Eucarida</taxon>
        <taxon>Decapoda</taxon>
        <taxon>Pleocyemata</taxon>
        <taxon>Brachyura</taxon>
        <taxon>Eubrachyura</taxon>
        <taxon>Portunoidea</taxon>
        <taxon>Portunidae</taxon>
        <taxon>Portuninae</taxon>
        <taxon>Portunus</taxon>
    </lineage>
</organism>
<accession>A0A5B7J697</accession>
<evidence type="ECO:0000313" key="4">
    <source>
        <dbReference type="Proteomes" id="UP000324222"/>
    </source>
</evidence>
<keyword evidence="4" id="KW-1185">Reference proteome</keyword>
<dbReference type="Proteomes" id="UP000324222">
    <property type="component" value="Unassembled WGS sequence"/>
</dbReference>
<proteinExistence type="predicted"/>
<feature type="domain" description="Gelsolin-like" evidence="2">
    <location>
        <begin position="17"/>
        <end position="98"/>
    </location>
</feature>
<dbReference type="PANTHER" id="PTHR11977">
    <property type="entry name" value="VILLIN"/>
    <property type="match status" value="1"/>
</dbReference>
<gene>
    <name evidence="3" type="primary">GELS_0</name>
    <name evidence="3" type="ORF">E2C01_083320</name>
</gene>
<dbReference type="SUPFAM" id="SSF55753">
    <property type="entry name" value="Actin depolymerizing proteins"/>
    <property type="match status" value="1"/>
</dbReference>
<dbReference type="PANTHER" id="PTHR11977:SF123">
    <property type="entry name" value="GELSOLIN"/>
    <property type="match status" value="1"/>
</dbReference>
<dbReference type="InterPro" id="IPR007123">
    <property type="entry name" value="Gelsolin-like_dom"/>
</dbReference>
<dbReference type="CDD" id="cd11293">
    <property type="entry name" value="gelsolin_S4_like"/>
    <property type="match status" value="1"/>
</dbReference>
<dbReference type="EMBL" id="VSRR010077722">
    <property type="protein sequence ID" value="MPC88418.1"/>
    <property type="molecule type" value="Genomic_DNA"/>
</dbReference>
<evidence type="ECO:0000256" key="1">
    <source>
        <dbReference type="ARBA" id="ARBA00022737"/>
    </source>
</evidence>
<dbReference type="OrthoDB" id="6375767at2759"/>
<name>A0A5B7J697_PORTR</name>
<dbReference type="InterPro" id="IPR029006">
    <property type="entry name" value="ADF-H/Gelsolin-like_dom_sf"/>
</dbReference>
<dbReference type="Pfam" id="PF00626">
    <property type="entry name" value="Gelsolin"/>
    <property type="match status" value="1"/>
</dbReference>
<dbReference type="GO" id="GO:0051016">
    <property type="term" value="P:barbed-end actin filament capping"/>
    <property type="evidence" value="ECO:0007669"/>
    <property type="project" value="TreeGrafter"/>
</dbReference>
<keyword evidence="1" id="KW-0677">Repeat</keyword>
<dbReference type="GO" id="GO:0051014">
    <property type="term" value="P:actin filament severing"/>
    <property type="evidence" value="ECO:0007669"/>
    <property type="project" value="TreeGrafter"/>
</dbReference>